<gene>
    <name evidence="2" type="ORF">E3T28_15075</name>
</gene>
<dbReference type="PROSITE" id="PS51257">
    <property type="entry name" value="PROKAR_LIPOPROTEIN"/>
    <property type="match status" value="1"/>
</dbReference>
<protein>
    <submittedName>
        <fullName evidence="2">Uncharacterized protein</fullName>
    </submittedName>
</protein>
<organism evidence="2 3">
    <name type="scientific">Cryobacterium sinapicolor</name>
    <dbReference type="NCBI Taxonomy" id="1259236"/>
    <lineage>
        <taxon>Bacteria</taxon>
        <taxon>Bacillati</taxon>
        <taxon>Actinomycetota</taxon>
        <taxon>Actinomycetes</taxon>
        <taxon>Micrococcales</taxon>
        <taxon>Microbacteriaceae</taxon>
        <taxon>Cryobacterium</taxon>
    </lineage>
</organism>
<name>A0ABY2IV99_9MICO</name>
<evidence type="ECO:0000313" key="3">
    <source>
        <dbReference type="Proteomes" id="UP000297853"/>
    </source>
</evidence>
<proteinExistence type="predicted"/>
<keyword evidence="3" id="KW-1185">Reference proteome</keyword>
<dbReference type="Proteomes" id="UP000297853">
    <property type="component" value="Unassembled WGS sequence"/>
</dbReference>
<accession>A0ABY2IV99</accession>
<feature type="region of interest" description="Disordered" evidence="1">
    <location>
        <begin position="34"/>
        <end position="65"/>
    </location>
</feature>
<dbReference type="RefSeq" id="WP_134432823.1">
    <property type="nucleotide sequence ID" value="NZ_SOGQ01000084.1"/>
</dbReference>
<evidence type="ECO:0000256" key="1">
    <source>
        <dbReference type="SAM" id="MobiDB-lite"/>
    </source>
</evidence>
<evidence type="ECO:0000313" key="2">
    <source>
        <dbReference type="EMBL" id="TFC94525.1"/>
    </source>
</evidence>
<reference evidence="2 3" key="1">
    <citation type="submission" date="2019-03" db="EMBL/GenBank/DDBJ databases">
        <title>Genomics of glacier-inhabiting Cryobacterium strains.</title>
        <authorList>
            <person name="Liu Q."/>
            <person name="Xin Y.-H."/>
        </authorList>
    </citation>
    <scope>NUCLEOTIDE SEQUENCE [LARGE SCALE GENOMIC DNA]</scope>
    <source>
        <strain evidence="2 3">TMT1-23-1</strain>
    </source>
</reference>
<dbReference type="EMBL" id="SOGQ01000084">
    <property type="protein sequence ID" value="TFC94525.1"/>
    <property type="molecule type" value="Genomic_DNA"/>
</dbReference>
<comment type="caution">
    <text evidence="2">The sequence shown here is derived from an EMBL/GenBank/DDBJ whole genome shotgun (WGS) entry which is preliminary data.</text>
</comment>
<sequence length="239" mass="24281">MNERTGTGDRTRSRIRGGVALTVLAGLLLSACSSTPTPGSTPTASEEATAVATPPATTTATPTQAAAPTVSTIVMSGSRLVSQTPDGQTVQTAVLDDGPDTAIALLTNAFGTSPIQSEMTQNEACDAPSTHYVWDDAMLSVSSIGFTVRFSGPSVAGIALRSSGGFAVGDNAQAFFDALPEDQAHDEYNDGSGPFVYDKVADGAPWGEDGSAFGGVALLQPGGVVKAIVAPDTTRAFYC</sequence>